<organism evidence="2 3">
    <name type="scientific">Dipteronia dyeriana</name>
    <dbReference type="NCBI Taxonomy" id="168575"/>
    <lineage>
        <taxon>Eukaryota</taxon>
        <taxon>Viridiplantae</taxon>
        <taxon>Streptophyta</taxon>
        <taxon>Embryophyta</taxon>
        <taxon>Tracheophyta</taxon>
        <taxon>Spermatophyta</taxon>
        <taxon>Magnoliopsida</taxon>
        <taxon>eudicotyledons</taxon>
        <taxon>Gunneridae</taxon>
        <taxon>Pentapetalae</taxon>
        <taxon>rosids</taxon>
        <taxon>malvids</taxon>
        <taxon>Sapindales</taxon>
        <taxon>Sapindaceae</taxon>
        <taxon>Hippocastanoideae</taxon>
        <taxon>Acereae</taxon>
        <taxon>Dipteronia</taxon>
    </lineage>
</organism>
<reference evidence="2" key="1">
    <citation type="journal article" date="2023" name="Plant J.">
        <title>Genome sequences and population genomics provide insights into the demographic history, inbreeding, and mutation load of two 'living fossil' tree species of Dipteronia.</title>
        <authorList>
            <person name="Feng Y."/>
            <person name="Comes H.P."/>
            <person name="Chen J."/>
            <person name="Zhu S."/>
            <person name="Lu R."/>
            <person name="Zhang X."/>
            <person name="Li P."/>
            <person name="Qiu J."/>
            <person name="Olsen K.M."/>
            <person name="Qiu Y."/>
        </authorList>
    </citation>
    <scope>NUCLEOTIDE SEQUENCE</scope>
    <source>
        <strain evidence="2">KIB01</strain>
    </source>
</reference>
<accession>A0AAD9XB49</accession>
<dbReference type="AlphaFoldDB" id="A0AAD9XB49"/>
<evidence type="ECO:0000313" key="2">
    <source>
        <dbReference type="EMBL" id="KAK2656120.1"/>
    </source>
</evidence>
<dbReference type="PANTHER" id="PTHR33116:SF80">
    <property type="entry name" value="REVERSE TRANSCRIPTASE ZINC-BINDING DOMAIN-CONTAINING PROTEIN"/>
    <property type="match status" value="1"/>
</dbReference>
<evidence type="ECO:0000313" key="3">
    <source>
        <dbReference type="Proteomes" id="UP001280121"/>
    </source>
</evidence>
<proteinExistence type="predicted"/>
<dbReference type="EMBL" id="JANJYI010000003">
    <property type="protein sequence ID" value="KAK2656120.1"/>
    <property type="molecule type" value="Genomic_DNA"/>
</dbReference>
<protein>
    <submittedName>
        <fullName evidence="2">Uncharacterized protein</fullName>
    </submittedName>
</protein>
<keyword evidence="1" id="KW-0812">Transmembrane</keyword>
<evidence type="ECO:0000256" key="1">
    <source>
        <dbReference type="SAM" id="Phobius"/>
    </source>
</evidence>
<sequence>MLLEKLNSFLPREVVFPLHMCFTPMMILFFCKEYARSLDNIMPFLDSYGAASGQSINNDKCFFYLGKHALQRESNIQSLLGFNRGKVHFTYLRVPIFNGRPRECHLQSLANKVRSKLEGWFGKLLSMAGHVQLVKSVVLCMLLHSFSVYKWPSSLICLLKKWTRNFIWTSSCNIKKLMIVSWDQVCCPKEEGGLGVRNFDYLNTVALYKCVWNMISTYTPWSSYFKNRFTISTCKVATKYKCSSIWFGLHFVFPQLLSDCRWIIGVGRSVIFGLIVGLTILLFP</sequence>
<name>A0AAD9XB49_9ROSI</name>
<feature type="transmembrane region" description="Helical" evidence="1">
    <location>
        <begin position="262"/>
        <end position="283"/>
    </location>
</feature>
<keyword evidence="1" id="KW-0472">Membrane</keyword>
<keyword evidence="3" id="KW-1185">Reference proteome</keyword>
<dbReference type="Proteomes" id="UP001280121">
    <property type="component" value="Unassembled WGS sequence"/>
</dbReference>
<comment type="caution">
    <text evidence="2">The sequence shown here is derived from an EMBL/GenBank/DDBJ whole genome shotgun (WGS) entry which is preliminary data.</text>
</comment>
<gene>
    <name evidence="2" type="ORF">Ddye_009172</name>
</gene>
<dbReference type="PANTHER" id="PTHR33116">
    <property type="entry name" value="REVERSE TRANSCRIPTASE ZINC-BINDING DOMAIN-CONTAINING PROTEIN-RELATED-RELATED"/>
    <property type="match status" value="1"/>
</dbReference>
<keyword evidence="1" id="KW-1133">Transmembrane helix</keyword>